<protein>
    <recommendedName>
        <fullName evidence="2">dTDP-4-dehydrorhamnose reductase</fullName>
        <ecNumber evidence="2">1.1.1.133</ecNumber>
    </recommendedName>
</protein>
<evidence type="ECO:0000256" key="1">
    <source>
        <dbReference type="ARBA" id="ARBA00010944"/>
    </source>
</evidence>
<gene>
    <name evidence="4" type="ORF">C7B43_09480</name>
</gene>
<keyword evidence="2" id="KW-0560">Oxidoreductase</keyword>
<accession>A0A2T2X318</accession>
<dbReference type="UniPathway" id="UPA00124"/>
<evidence type="ECO:0000313" key="5">
    <source>
        <dbReference type="Proteomes" id="UP000242699"/>
    </source>
</evidence>
<dbReference type="InterPro" id="IPR029903">
    <property type="entry name" value="RmlD-like-bd"/>
</dbReference>
<dbReference type="Pfam" id="PF04321">
    <property type="entry name" value="RmlD_sub_bind"/>
    <property type="match status" value="1"/>
</dbReference>
<comment type="pathway">
    <text evidence="2">Carbohydrate biosynthesis; dTDP-L-rhamnose biosynthesis.</text>
</comment>
<dbReference type="PANTHER" id="PTHR10491:SF4">
    <property type="entry name" value="METHIONINE ADENOSYLTRANSFERASE 2 SUBUNIT BETA"/>
    <property type="match status" value="1"/>
</dbReference>
<evidence type="ECO:0000313" key="4">
    <source>
        <dbReference type="EMBL" id="PSR28903.1"/>
    </source>
</evidence>
<dbReference type="Gene3D" id="3.40.50.720">
    <property type="entry name" value="NAD(P)-binding Rossmann-like Domain"/>
    <property type="match status" value="1"/>
</dbReference>
<keyword evidence="2" id="KW-0521">NADP</keyword>
<dbReference type="GO" id="GO:0005829">
    <property type="term" value="C:cytosol"/>
    <property type="evidence" value="ECO:0007669"/>
    <property type="project" value="TreeGrafter"/>
</dbReference>
<organism evidence="4 5">
    <name type="scientific">Sulfobacillus benefaciens</name>
    <dbReference type="NCBI Taxonomy" id="453960"/>
    <lineage>
        <taxon>Bacteria</taxon>
        <taxon>Bacillati</taxon>
        <taxon>Bacillota</taxon>
        <taxon>Clostridia</taxon>
        <taxon>Eubacteriales</taxon>
        <taxon>Clostridiales Family XVII. Incertae Sedis</taxon>
        <taxon>Sulfobacillus</taxon>
    </lineage>
</organism>
<evidence type="ECO:0000256" key="2">
    <source>
        <dbReference type="RuleBase" id="RU364082"/>
    </source>
</evidence>
<dbReference type="SUPFAM" id="SSF51735">
    <property type="entry name" value="NAD(P)-binding Rossmann-fold domains"/>
    <property type="match status" value="1"/>
</dbReference>
<dbReference type="EMBL" id="PXYT01000018">
    <property type="protein sequence ID" value="PSR28903.1"/>
    <property type="molecule type" value="Genomic_DNA"/>
</dbReference>
<dbReference type="InterPro" id="IPR036291">
    <property type="entry name" value="NAD(P)-bd_dom_sf"/>
</dbReference>
<dbReference type="Proteomes" id="UP000242699">
    <property type="component" value="Unassembled WGS sequence"/>
</dbReference>
<comment type="similarity">
    <text evidence="1 2">Belongs to the dTDP-4-dehydrorhamnose reductase family.</text>
</comment>
<evidence type="ECO:0000259" key="3">
    <source>
        <dbReference type="Pfam" id="PF04321"/>
    </source>
</evidence>
<reference evidence="4 5" key="1">
    <citation type="journal article" date="2014" name="BMC Genomics">
        <title>Comparison of environmental and isolate Sulfobacillus genomes reveals diverse carbon, sulfur, nitrogen, and hydrogen metabolisms.</title>
        <authorList>
            <person name="Justice N.B."/>
            <person name="Norman A."/>
            <person name="Brown C.T."/>
            <person name="Singh A."/>
            <person name="Thomas B.C."/>
            <person name="Banfield J.F."/>
        </authorList>
    </citation>
    <scope>NUCLEOTIDE SEQUENCE [LARGE SCALE GENOMIC DNA]</scope>
    <source>
        <strain evidence="4">AMDSBA1</strain>
    </source>
</reference>
<proteinExistence type="inferred from homology"/>
<dbReference type="GO" id="GO:0008831">
    <property type="term" value="F:dTDP-4-dehydrorhamnose reductase activity"/>
    <property type="evidence" value="ECO:0007669"/>
    <property type="project" value="UniProtKB-EC"/>
</dbReference>
<dbReference type="EC" id="1.1.1.133" evidence="2"/>
<dbReference type="AlphaFoldDB" id="A0A2T2X318"/>
<name>A0A2T2X318_9FIRM</name>
<feature type="domain" description="RmlD-like substrate binding" evidence="3">
    <location>
        <begin position="8"/>
        <end position="174"/>
    </location>
</feature>
<dbReference type="GO" id="GO:0019305">
    <property type="term" value="P:dTDP-rhamnose biosynthetic process"/>
    <property type="evidence" value="ECO:0007669"/>
    <property type="project" value="UniProtKB-UniPathway"/>
</dbReference>
<sequence>MGERGNGMRVIIVGPTGMLGHQLLAEALKRHYEIWALSRSMPVLALADAVQHFTNLHWISGIDAAAHPEQIQLWMAKSNAEVIVNAAGLVKQAPKGDDMTRLLAINARFPRALEIMVSNRNTQLIHISSDCVFDGKRGFYRESDVPDTQDDYGKSKILGEVTGRHCLTLRTSIVGPEIRTRQGLFEWFRHSEGERVQGYTRSIFSGVSTFYLSRLLWDLAEQFPGLEGLYQVATEPISKYELLLLIRSALNLHITVDPDDQVVCNRSLSPQKLYEATGFLPPPWQHMLQDFKRLSGLVLRSGQKLLGDDGMAM</sequence>
<dbReference type="InterPro" id="IPR005913">
    <property type="entry name" value="dTDP_dehydrorham_reduct"/>
</dbReference>
<comment type="function">
    <text evidence="2">Catalyzes the reduction of dTDP-6-deoxy-L-lyxo-4-hexulose to yield dTDP-L-rhamnose.</text>
</comment>
<comment type="caution">
    <text evidence="4">The sequence shown here is derived from an EMBL/GenBank/DDBJ whole genome shotgun (WGS) entry which is preliminary data.</text>
</comment>
<dbReference type="PANTHER" id="PTHR10491">
    <property type="entry name" value="DTDP-4-DEHYDRORHAMNOSE REDUCTASE"/>
    <property type="match status" value="1"/>
</dbReference>